<dbReference type="GO" id="GO:0016020">
    <property type="term" value="C:membrane"/>
    <property type="evidence" value="ECO:0007669"/>
    <property type="project" value="UniProtKB-SubCell"/>
</dbReference>
<keyword evidence="3" id="KW-1133">Transmembrane helix</keyword>
<reference evidence="5 6" key="1">
    <citation type="submission" date="2019-06" db="EMBL/GenBank/DDBJ databases">
        <title>Whole genome sequence for Cellvibrionaceae sp. R142.</title>
        <authorList>
            <person name="Wang G."/>
        </authorList>
    </citation>
    <scope>NUCLEOTIDE SEQUENCE [LARGE SCALE GENOMIC DNA]</scope>
    <source>
        <strain evidence="5 6">R142</strain>
    </source>
</reference>
<name>A0A545U6L7_9GAMM</name>
<evidence type="ECO:0000259" key="4">
    <source>
        <dbReference type="Pfam" id="PF00361"/>
    </source>
</evidence>
<dbReference type="PANTHER" id="PTHR43373">
    <property type="entry name" value="NA(+)/H(+) ANTIPORTER SUBUNIT"/>
    <property type="match status" value="1"/>
</dbReference>
<feature type="transmembrane region" description="Helical" evidence="3">
    <location>
        <begin position="463"/>
        <end position="486"/>
    </location>
</feature>
<keyword evidence="6" id="KW-1185">Reference proteome</keyword>
<dbReference type="PANTHER" id="PTHR43373:SF1">
    <property type="entry name" value="NA(+)_H(+) ANTIPORTER SUBUNIT A"/>
    <property type="match status" value="1"/>
</dbReference>
<comment type="subcellular location">
    <subcellularLocation>
        <location evidence="1">Endomembrane system</location>
        <topology evidence="1">Multi-pass membrane protein</topology>
    </subcellularLocation>
    <subcellularLocation>
        <location evidence="2">Membrane</location>
        <topology evidence="2">Multi-pass membrane protein</topology>
    </subcellularLocation>
</comment>
<dbReference type="InterPro" id="IPR001750">
    <property type="entry name" value="ND/Mrp_TM"/>
</dbReference>
<keyword evidence="3" id="KW-0472">Membrane</keyword>
<gene>
    <name evidence="5" type="ORF">FKG94_02705</name>
</gene>
<dbReference type="Proteomes" id="UP000319732">
    <property type="component" value="Unassembled WGS sequence"/>
</dbReference>
<organism evidence="5 6">
    <name type="scientific">Exilibacterium tricleocarpae</name>
    <dbReference type="NCBI Taxonomy" id="2591008"/>
    <lineage>
        <taxon>Bacteria</taxon>
        <taxon>Pseudomonadati</taxon>
        <taxon>Pseudomonadota</taxon>
        <taxon>Gammaproteobacteria</taxon>
        <taxon>Cellvibrionales</taxon>
        <taxon>Cellvibrionaceae</taxon>
        <taxon>Exilibacterium</taxon>
    </lineage>
</organism>
<feature type="transmembrane region" description="Helical" evidence="3">
    <location>
        <begin position="303"/>
        <end position="324"/>
    </location>
</feature>
<evidence type="ECO:0000256" key="2">
    <source>
        <dbReference type="RuleBase" id="RU000320"/>
    </source>
</evidence>
<dbReference type="InterPro" id="IPR003918">
    <property type="entry name" value="NADH_UbQ_OxRdtase"/>
</dbReference>
<dbReference type="GO" id="GO:0042773">
    <property type="term" value="P:ATP synthesis coupled electron transport"/>
    <property type="evidence" value="ECO:0007669"/>
    <property type="project" value="InterPro"/>
</dbReference>
<feature type="domain" description="NADH:quinone oxidoreductase/Mrp antiporter transmembrane" evidence="4">
    <location>
        <begin position="133"/>
        <end position="427"/>
    </location>
</feature>
<feature type="transmembrane region" description="Helical" evidence="3">
    <location>
        <begin position="339"/>
        <end position="361"/>
    </location>
</feature>
<protein>
    <submittedName>
        <fullName evidence="5">Oxidoreductase</fullName>
    </submittedName>
</protein>
<accession>A0A545U6L7</accession>
<feature type="transmembrane region" description="Helical" evidence="3">
    <location>
        <begin position="244"/>
        <end position="265"/>
    </location>
</feature>
<dbReference type="RefSeq" id="WP_142902665.1">
    <property type="nucleotide sequence ID" value="NZ_ML660088.1"/>
</dbReference>
<feature type="transmembrane region" description="Helical" evidence="3">
    <location>
        <begin position="167"/>
        <end position="188"/>
    </location>
</feature>
<evidence type="ECO:0000313" key="5">
    <source>
        <dbReference type="EMBL" id="TQV85118.1"/>
    </source>
</evidence>
<feature type="transmembrane region" description="Helical" evidence="3">
    <location>
        <begin position="38"/>
        <end position="58"/>
    </location>
</feature>
<dbReference type="Pfam" id="PF00361">
    <property type="entry name" value="Proton_antipo_M"/>
    <property type="match status" value="1"/>
</dbReference>
<proteinExistence type="predicted"/>
<dbReference type="EMBL" id="VHSG01000004">
    <property type="protein sequence ID" value="TQV85118.1"/>
    <property type="molecule type" value="Genomic_DNA"/>
</dbReference>
<dbReference type="AlphaFoldDB" id="A0A545U6L7"/>
<feature type="transmembrane region" description="Helical" evidence="3">
    <location>
        <begin position="122"/>
        <end position="155"/>
    </location>
</feature>
<dbReference type="OrthoDB" id="9768329at2"/>
<evidence type="ECO:0000256" key="1">
    <source>
        <dbReference type="ARBA" id="ARBA00004127"/>
    </source>
</evidence>
<feature type="transmembrane region" description="Helical" evidence="3">
    <location>
        <begin position="277"/>
        <end position="296"/>
    </location>
</feature>
<feature type="transmembrane region" description="Helical" evidence="3">
    <location>
        <begin position="208"/>
        <end position="232"/>
    </location>
</feature>
<dbReference type="InterPro" id="IPR050616">
    <property type="entry name" value="CPA3_Na-H_Antiporter_A"/>
</dbReference>
<comment type="caution">
    <text evidence="5">The sequence shown here is derived from an EMBL/GenBank/DDBJ whole genome shotgun (WGS) entry which is preliminary data.</text>
</comment>
<dbReference type="PRINTS" id="PR01437">
    <property type="entry name" value="NUOXDRDTASE4"/>
</dbReference>
<evidence type="ECO:0000313" key="6">
    <source>
        <dbReference type="Proteomes" id="UP000319732"/>
    </source>
</evidence>
<dbReference type="GO" id="GO:0012505">
    <property type="term" value="C:endomembrane system"/>
    <property type="evidence" value="ECO:0007669"/>
    <property type="project" value="UniProtKB-SubCell"/>
</dbReference>
<feature type="transmembrane region" description="Helical" evidence="3">
    <location>
        <begin position="419"/>
        <end position="442"/>
    </location>
</feature>
<sequence length="505" mass="52739">MSGLSLPALLPWLVGLPLLAAAASFAGQRWVAGRWLNAVGAAAQLALAVLVLWLLAAGDSGLGQRYTLGGWGAPLGIDLYIDGFAGLMIAITAALGFVLSLYSCSYFTEPDQAARFWPLWWLLMVALNAVFLAADAFNIYVTLEILGLAAVALVALQGGRPALQAALRYLLVGLLGSLCYLLGVALLYRAYGTLDLAQLGQLVHAAPLSWAALGLITVGLLLKTALLPLHFWLPPAHANAPAPVSAALSALVVKASFYLLARFWLETLSAATTAQGLQVLGVLGAAAVLVGSIQAIRAQRLKLIVAYSTVAQLGYLFLLFPLFGRPSDTAGLGGAVVDAVAYFIIAHACAKAAMFLAAGNIQRAAGHDDISRLHGIARRQPLSLFAFAIAGASLIGLPPSGGFVAKWLLLNAAIDAGQWWWLITVIAGGLLAAVYVFRVLNLAFTDSAEQPPAAEAQPVLPRLLPLGAFALAIITVLLGFNALWVLEVLDIGVPPLQLAADGEAL</sequence>
<dbReference type="GO" id="GO:0008137">
    <property type="term" value="F:NADH dehydrogenase (ubiquinone) activity"/>
    <property type="evidence" value="ECO:0007669"/>
    <property type="project" value="InterPro"/>
</dbReference>
<evidence type="ECO:0000256" key="3">
    <source>
        <dbReference type="SAM" id="Phobius"/>
    </source>
</evidence>
<feature type="transmembrane region" description="Helical" evidence="3">
    <location>
        <begin position="79"/>
        <end position="102"/>
    </location>
</feature>
<feature type="transmembrane region" description="Helical" evidence="3">
    <location>
        <begin position="382"/>
        <end position="399"/>
    </location>
</feature>
<keyword evidence="2 3" id="KW-0812">Transmembrane</keyword>